<gene>
    <name evidence="2" type="ORF">BYL167_LOCUS42826</name>
</gene>
<comment type="caution">
    <text evidence="2">The sequence shown here is derived from an EMBL/GenBank/DDBJ whole genome shotgun (WGS) entry which is preliminary data.</text>
</comment>
<sequence>MKSESDHHHDGRSKMSPGGDVERSSKQSVQSKQRTSKSNEHELKQINVDIIGSPNVEEEKPPIRLSIPKKLFRILQRLISIAPNIYDLYIDYAFYASLNSDEEADIVNDKYLSTVVIFLEIINSINETAMDWRGRLLFRRFDIHFETVISLLSEDVPQAVIV</sequence>
<dbReference type="EMBL" id="CAJOBH010112190">
    <property type="protein sequence ID" value="CAF4667238.1"/>
    <property type="molecule type" value="Genomic_DNA"/>
</dbReference>
<dbReference type="Proteomes" id="UP000681967">
    <property type="component" value="Unassembled WGS sequence"/>
</dbReference>
<proteinExistence type="predicted"/>
<reference evidence="2" key="1">
    <citation type="submission" date="2021-02" db="EMBL/GenBank/DDBJ databases">
        <authorList>
            <person name="Nowell W R."/>
        </authorList>
    </citation>
    <scope>NUCLEOTIDE SEQUENCE</scope>
</reference>
<feature type="region of interest" description="Disordered" evidence="1">
    <location>
        <begin position="1"/>
        <end position="44"/>
    </location>
</feature>
<dbReference type="AlphaFoldDB" id="A0A8S2ZVX0"/>
<organism evidence="2 3">
    <name type="scientific">Rotaria magnacalcarata</name>
    <dbReference type="NCBI Taxonomy" id="392030"/>
    <lineage>
        <taxon>Eukaryota</taxon>
        <taxon>Metazoa</taxon>
        <taxon>Spiralia</taxon>
        <taxon>Gnathifera</taxon>
        <taxon>Rotifera</taxon>
        <taxon>Eurotatoria</taxon>
        <taxon>Bdelloidea</taxon>
        <taxon>Philodinida</taxon>
        <taxon>Philodinidae</taxon>
        <taxon>Rotaria</taxon>
    </lineage>
</organism>
<accession>A0A8S2ZVX0</accession>
<evidence type="ECO:0000313" key="2">
    <source>
        <dbReference type="EMBL" id="CAF4667238.1"/>
    </source>
</evidence>
<name>A0A8S2ZVX0_9BILA</name>
<evidence type="ECO:0000256" key="1">
    <source>
        <dbReference type="SAM" id="MobiDB-lite"/>
    </source>
</evidence>
<protein>
    <submittedName>
        <fullName evidence="2">Uncharacterized protein</fullName>
    </submittedName>
</protein>
<feature type="compositionally biased region" description="Basic and acidic residues" evidence="1">
    <location>
        <begin position="1"/>
        <end position="13"/>
    </location>
</feature>
<feature type="non-terminal residue" evidence="2">
    <location>
        <position position="1"/>
    </location>
</feature>
<evidence type="ECO:0000313" key="3">
    <source>
        <dbReference type="Proteomes" id="UP000681967"/>
    </source>
</evidence>